<dbReference type="STRING" id="323098.Nwi_0793"/>
<organism evidence="1 2">
    <name type="scientific">Nitrobacter winogradskyi (strain ATCC 25391 / DSM 10237 / CIP 104748 / NCIMB 11846 / Nb-255)</name>
    <dbReference type="NCBI Taxonomy" id="323098"/>
    <lineage>
        <taxon>Bacteria</taxon>
        <taxon>Pseudomonadati</taxon>
        <taxon>Pseudomonadota</taxon>
        <taxon>Alphaproteobacteria</taxon>
        <taxon>Hyphomicrobiales</taxon>
        <taxon>Nitrobacteraceae</taxon>
        <taxon>Nitrobacter</taxon>
    </lineage>
</organism>
<dbReference type="RefSeq" id="WP_011314106.1">
    <property type="nucleotide sequence ID" value="NC_007406.1"/>
</dbReference>
<dbReference type="OrthoDB" id="8266289at2"/>
<dbReference type="eggNOG" id="ENOG50331F6">
    <property type="taxonomic scope" value="Bacteria"/>
</dbReference>
<keyword evidence="2" id="KW-1185">Reference proteome</keyword>
<evidence type="ECO:0000313" key="2">
    <source>
        <dbReference type="Proteomes" id="UP000002531"/>
    </source>
</evidence>
<accession>Q3SUI3</accession>
<protein>
    <submittedName>
        <fullName evidence="1">Uncharacterized protein</fullName>
    </submittedName>
</protein>
<dbReference type="Proteomes" id="UP000002531">
    <property type="component" value="Chromosome"/>
</dbReference>
<dbReference type="KEGG" id="nwi:Nwi_0793"/>
<reference evidence="1 2" key="1">
    <citation type="journal article" date="2006" name="Appl. Environ. Microbiol.">
        <title>Genome sequence of the chemolithoautotrophic nitrite-oxidizing bacterium Nitrobacter winogradskyi Nb-255.</title>
        <authorList>
            <person name="Starkenburg S.R."/>
            <person name="Chain P.S."/>
            <person name="Sayavedra-Soto L.A."/>
            <person name="Hauser L."/>
            <person name="Land M.L."/>
            <person name="Larimer F.W."/>
            <person name="Malfatti S.A."/>
            <person name="Klotz M.G."/>
            <person name="Bottomley P.J."/>
            <person name="Arp D.J."/>
            <person name="Hickey W.J."/>
        </authorList>
    </citation>
    <scope>NUCLEOTIDE SEQUENCE [LARGE SCALE GENOMIC DNA]</scope>
    <source>
        <strain evidence="2">ATCC 25391 / DSM 10237 / CIP 104748 / NCIMB 11846 / Nb-255</strain>
    </source>
</reference>
<dbReference type="AlphaFoldDB" id="Q3SUI3"/>
<gene>
    <name evidence="1" type="ordered locus">Nwi_0793</name>
</gene>
<sequence>MFGDFFMRWRARRARWKADAKRLVAINPPTAFHAAQVEVARARSVQDRAEAWHWMKVAAEVARICPEADLDVERSVQAIRAAGFCYR</sequence>
<proteinExistence type="predicted"/>
<dbReference type="EMBL" id="CP000115">
    <property type="protein sequence ID" value="ABA04058.1"/>
    <property type="molecule type" value="Genomic_DNA"/>
</dbReference>
<evidence type="ECO:0000313" key="1">
    <source>
        <dbReference type="EMBL" id="ABA04058.1"/>
    </source>
</evidence>
<dbReference type="HOGENOM" id="CLU_2434473_0_0_5"/>
<name>Q3SUI3_NITWN</name>